<dbReference type="Gene3D" id="6.10.250.1010">
    <property type="match status" value="1"/>
</dbReference>
<dbReference type="InterPro" id="IPR024271">
    <property type="entry name" value="DUF3782"/>
</dbReference>
<dbReference type="Pfam" id="PF07788">
    <property type="entry name" value="PDDEXK_10"/>
    <property type="match status" value="1"/>
</dbReference>
<proteinExistence type="predicted"/>
<dbReference type="PANTHER" id="PTHR34314">
    <property type="entry name" value="CRENARCHAEAL PROTEIN, PUTATIVE-RELATED"/>
    <property type="match status" value="1"/>
</dbReference>
<dbReference type="InterPro" id="IPR011335">
    <property type="entry name" value="Restrct_endonuc-II-like"/>
</dbReference>
<dbReference type="EMBL" id="CAADFH010000001">
    <property type="protein sequence ID" value="VFJ87290.1"/>
    <property type="molecule type" value="Genomic_DNA"/>
</dbReference>
<dbReference type="PANTHER" id="PTHR34314:SF6">
    <property type="entry name" value="DUF3782 DOMAIN-CONTAINING PROTEIN"/>
    <property type="match status" value="1"/>
</dbReference>
<name>A0A450U6P3_9GAMM</name>
<organism evidence="1">
    <name type="scientific">Candidatus Kentrum sp. LFY</name>
    <dbReference type="NCBI Taxonomy" id="2126342"/>
    <lineage>
        <taxon>Bacteria</taxon>
        <taxon>Pseudomonadati</taxon>
        <taxon>Pseudomonadota</taxon>
        <taxon>Gammaproteobacteria</taxon>
        <taxon>Candidatus Kentrum</taxon>
    </lineage>
</organism>
<dbReference type="AlphaFoldDB" id="A0A450U6P3"/>
<dbReference type="Pfam" id="PF12644">
    <property type="entry name" value="DUF3782"/>
    <property type="match status" value="1"/>
</dbReference>
<reference evidence="1" key="1">
    <citation type="submission" date="2019-02" db="EMBL/GenBank/DDBJ databases">
        <authorList>
            <person name="Gruber-Vodicka R. H."/>
            <person name="Seah K. B. B."/>
        </authorList>
    </citation>
    <scope>NUCLEOTIDE SEQUENCE</scope>
    <source>
        <strain evidence="1">BECK_M6</strain>
    </source>
</reference>
<dbReference type="InterPro" id="IPR012431">
    <property type="entry name" value="PDDEXK_10"/>
</dbReference>
<sequence length="291" mass="35486">MIVEDLRNLLKTELPEAIRDNPELHDWVLQIGARSFADRVDTDKRFDQVLDELKRDREIQSRRWEEQKADWERRWKEQNLKSDRHWEGNNRRWEEDDRRWEENDRRWEENDRRWEENDRHWAENARRWEENDRRWEENDRHWEENDRRWENNDKRLGRIERSLGAMGARWGLKTENSFRKGLAGILEENFRVKVLNVNEYDEEGEVFGHPDQIELDIIIKNGLLLICELKSSVSGADMYIFQRKVRFYEKRHRRQADRLIVISPMISPKALEVAGRFAISTYGDSSDIEAL</sequence>
<protein>
    <submittedName>
        <fullName evidence="1">PD-(D/E)XK nuclease superfamily protein</fullName>
    </submittedName>
</protein>
<accession>A0A450U6P3</accession>
<gene>
    <name evidence="1" type="ORF">BECKLFY1418A_GA0070994_100161</name>
</gene>
<evidence type="ECO:0000313" key="1">
    <source>
        <dbReference type="EMBL" id="VFJ87290.1"/>
    </source>
</evidence>
<dbReference type="SUPFAM" id="SSF52980">
    <property type="entry name" value="Restriction endonuclease-like"/>
    <property type="match status" value="1"/>
</dbReference>